<dbReference type="Gene3D" id="1.25.40.10">
    <property type="entry name" value="Tetratricopeptide repeat domain"/>
    <property type="match status" value="2"/>
</dbReference>
<dbReference type="InterPro" id="IPR011990">
    <property type="entry name" value="TPR-like_helical_dom_sf"/>
</dbReference>
<name>A0A183IS71_9BILA</name>
<reference evidence="6" key="1">
    <citation type="submission" date="2016-06" db="UniProtKB">
        <authorList>
            <consortium name="WormBaseParasite"/>
        </authorList>
    </citation>
    <scope>IDENTIFICATION</scope>
</reference>
<dbReference type="SUPFAM" id="SSF48452">
    <property type="entry name" value="TPR-like"/>
    <property type="match status" value="1"/>
</dbReference>
<evidence type="ECO:0000256" key="2">
    <source>
        <dbReference type="ARBA" id="ARBA00038210"/>
    </source>
</evidence>
<gene>
    <name evidence="4" type="ORF">SBAD_LOCUS6467</name>
</gene>
<dbReference type="OrthoDB" id="329563at2759"/>
<organism evidence="6">
    <name type="scientific">Soboliphyme baturini</name>
    <dbReference type="NCBI Taxonomy" id="241478"/>
    <lineage>
        <taxon>Eukaryota</taxon>
        <taxon>Metazoa</taxon>
        <taxon>Ecdysozoa</taxon>
        <taxon>Nematoda</taxon>
        <taxon>Enoplea</taxon>
        <taxon>Dorylaimia</taxon>
        <taxon>Dioctophymatida</taxon>
        <taxon>Dioctophymatoidea</taxon>
        <taxon>Soboliphymatidae</taxon>
        <taxon>Soboliphyme</taxon>
    </lineage>
</organism>
<dbReference type="PANTHER" id="PTHR12558:SF13">
    <property type="entry name" value="CELL DIVISION CYCLE PROTEIN 27 HOMOLOG"/>
    <property type="match status" value="1"/>
</dbReference>
<dbReference type="Pfam" id="PF12895">
    <property type="entry name" value="ANAPC3"/>
    <property type="match status" value="1"/>
</dbReference>
<dbReference type="Proteomes" id="UP000270296">
    <property type="component" value="Unassembled WGS sequence"/>
</dbReference>
<keyword evidence="5" id="KW-1185">Reference proteome</keyword>
<dbReference type="GO" id="GO:0007091">
    <property type="term" value="P:metaphase/anaphase transition of mitotic cell cycle"/>
    <property type="evidence" value="ECO:0007669"/>
    <property type="project" value="TreeGrafter"/>
</dbReference>
<comment type="similarity">
    <text evidence="2">Belongs to the APC3/CDC27 family.</text>
</comment>
<dbReference type="GO" id="GO:0016567">
    <property type="term" value="P:protein ubiquitination"/>
    <property type="evidence" value="ECO:0007669"/>
    <property type="project" value="TreeGrafter"/>
</dbReference>
<protein>
    <recommendedName>
        <fullName evidence="3">Cell division cycle protein 27 homolog</fullName>
    </recommendedName>
</protein>
<dbReference type="GO" id="GO:0031145">
    <property type="term" value="P:anaphase-promoting complex-dependent catabolic process"/>
    <property type="evidence" value="ECO:0007669"/>
    <property type="project" value="TreeGrafter"/>
</dbReference>
<evidence type="ECO:0000256" key="3">
    <source>
        <dbReference type="ARBA" id="ARBA00039307"/>
    </source>
</evidence>
<evidence type="ECO:0000256" key="1">
    <source>
        <dbReference type="ARBA" id="ARBA00022803"/>
    </source>
</evidence>
<dbReference type="EMBL" id="UZAM01009785">
    <property type="protein sequence ID" value="VDP10109.1"/>
    <property type="molecule type" value="Genomic_DNA"/>
</dbReference>
<evidence type="ECO:0000313" key="6">
    <source>
        <dbReference type="WBParaSite" id="SBAD_0000671701-mRNA-1"/>
    </source>
</evidence>
<dbReference type="GO" id="GO:0051301">
    <property type="term" value="P:cell division"/>
    <property type="evidence" value="ECO:0007669"/>
    <property type="project" value="TreeGrafter"/>
</dbReference>
<dbReference type="GO" id="GO:0005680">
    <property type="term" value="C:anaphase-promoting complex"/>
    <property type="evidence" value="ECO:0007669"/>
    <property type="project" value="TreeGrafter"/>
</dbReference>
<dbReference type="WBParaSite" id="SBAD_0000671701-mRNA-1">
    <property type="protein sequence ID" value="SBAD_0000671701-mRNA-1"/>
    <property type="gene ID" value="SBAD_0000671701"/>
</dbReference>
<evidence type="ECO:0000313" key="4">
    <source>
        <dbReference type="EMBL" id="VDP10109.1"/>
    </source>
</evidence>
<accession>A0A183IS71</accession>
<dbReference type="PANTHER" id="PTHR12558">
    <property type="entry name" value="CELL DIVISION CYCLE 16,23,27"/>
    <property type="match status" value="1"/>
</dbReference>
<dbReference type="AlphaFoldDB" id="A0A183IS71"/>
<reference evidence="4 5" key="2">
    <citation type="submission" date="2018-11" db="EMBL/GenBank/DDBJ databases">
        <authorList>
            <consortium name="Pathogen Informatics"/>
        </authorList>
    </citation>
    <scope>NUCLEOTIDE SEQUENCE [LARGE SCALE GENOMIC DNA]</scope>
</reference>
<evidence type="ECO:0000313" key="5">
    <source>
        <dbReference type="Proteomes" id="UP000270296"/>
    </source>
</evidence>
<sequence>MEDSVRACWEHYAYDDAIFISEVYFAETSSEHALFLLASSYYRSGQVKSAYYLLRSREKFELAGNRFLFAKCCEALQKCSEAVNALVEDGDTIDSLVFGRSTGFVHSLLGKIYARNNRIHQAKKEHVKALQHIPYLFSSLQDLSELYPFINLESLQTPIDDLDIGIDSRTQGPAADSDQCSDSFKSSTPIPCFGLNHDGNFKPLGKAPRKENAVRRDIARPISRRARPRKFDLEKIDLNDMHDAKNISSVKSKSVLDFEMYDTMKNDVLKDDPTQGLRKYCRDLYEIEIALNQFECTRAIQLLSQLPATLQLSPFGLTSAGRSYYEQANYSKKIQHLQEEPLPALSYPRRNECWNKCCPEGSVYVNEEELKEITCHLYLGCHLDRMNSLAGGISRRRKTAWVNLNL</sequence>
<keyword evidence="1" id="KW-0802">TPR repeat</keyword>
<proteinExistence type="inferred from homology"/>
<dbReference type="GO" id="GO:0005737">
    <property type="term" value="C:cytoplasm"/>
    <property type="evidence" value="ECO:0007669"/>
    <property type="project" value="TreeGrafter"/>
</dbReference>